<sequence length="426" mass="46878">MRHFDAWILRDPYSIFHYYSSGHRWKETVRDLIQQRKICAPPALALSLDNGASAISSPAPVDPYARPMNPQSASPFLTKLPLEIRLMIYEYAFGDAVVHLVQLKDKIRHVRCENTTSSLDKNRRCCPSTPARWREQENSPATTSVPKNTSINTSMLYPHTHPALPSSLSNSPAALLRTCRTIYAEAADILYTSSTFDVDDLTTFIAFTLSISPQRLHSIKRLAIQWTPVWQPMAGEEHKSSIYSHTHNDKLWALFWARVAALDGLEDLTLSIDLGRFAGTPPPPAAPAAAQAGAAAPAAPVTPPQQPGSLIGGHRLRLLITEPWVAPLLSLRGLRTFELGITARCDAAAKQALEGDLVRDAVRFRDHLRLVLCSPPGAPLPVLPGVGREHLQVQVDLLRRCAFEGGEEVETVSGVRARPRLAIMAA</sequence>
<dbReference type="InterPro" id="IPR056632">
    <property type="entry name" value="DUF7730"/>
</dbReference>
<feature type="domain" description="DUF7730" evidence="2">
    <location>
        <begin position="70"/>
        <end position="272"/>
    </location>
</feature>
<evidence type="ECO:0000256" key="1">
    <source>
        <dbReference type="SAM" id="MobiDB-lite"/>
    </source>
</evidence>
<organism evidence="3 4">
    <name type="scientific">Aspergillus keveii</name>
    <dbReference type="NCBI Taxonomy" id="714993"/>
    <lineage>
        <taxon>Eukaryota</taxon>
        <taxon>Fungi</taxon>
        <taxon>Dikarya</taxon>
        <taxon>Ascomycota</taxon>
        <taxon>Pezizomycotina</taxon>
        <taxon>Eurotiomycetes</taxon>
        <taxon>Eurotiomycetidae</taxon>
        <taxon>Eurotiales</taxon>
        <taxon>Aspergillaceae</taxon>
        <taxon>Aspergillus</taxon>
        <taxon>Aspergillus subgen. Nidulantes</taxon>
    </lineage>
</organism>
<proteinExistence type="predicted"/>
<feature type="compositionally biased region" description="Polar residues" evidence="1">
    <location>
        <begin position="138"/>
        <end position="149"/>
    </location>
</feature>
<dbReference type="EMBL" id="JBFTWV010000047">
    <property type="protein sequence ID" value="KAL2794247.1"/>
    <property type="molecule type" value="Genomic_DNA"/>
</dbReference>
<feature type="region of interest" description="Disordered" evidence="1">
    <location>
        <begin position="283"/>
        <end position="307"/>
    </location>
</feature>
<feature type="compositionally biased region" description="Low complexity" evidence="1">
    <location>
        <begin position="287"/>
        <end position="299"/>
    </location>
</feature>
<evidence type="ECO:0000259" key="2">
    <source>
        <dbReference type="Pfam" id="PF24864"/>
    </source>
</evidence>
<comment type="caution">
    <text evidence="3">The sequence shown here is derived from an EMBL/GenBank/DDBJ whole genome shotgun (WGS) entry which is preliminary data.</text>
</comment>
<evidence type="ECO:0000313" key="4">
    <source>
        <dbReference type="Proteomes" id="UP001610563"/>
    </source>
</evidence>
<gene>
    <name evidence="3" type="ORF">BJX66DRAFT_203326</name>
</gene>
<keyword evidence="4" id="KW-1185">Reference proteome</keyword>
<dbReference type="PANTHER" id="PTHR38790">
    <property type="entry name" value="2EXR DOMAIN-CONTAINING PROTEIN-RELATED"/>
    <property type="match status" value="1"/>
</dbReference>
<dbReference type="Pfam" id="PF24864">
    <property type="entry name" value="DUF7730"/>
    <property type="match status" value="1"/>
</dbReference>
<feature type="region of interest" description="Disordered" evidence="1">
    <location>
        <begin position="119"/>
        <end position="149"/>
    </location>
</feature>
<accession>A0ABR4G5I1</accession>
<evidence type="ECO:0000313" key="3">
    <source>
        <dbReference type="EMBL" id="KAL2794247.1"/>
    </source>
</evidence>
<name>A0ABR4G5I1_9EURO</name>
<dbReference type="Proteomes" id="UP001610563">
    <property type="component" value="Unassembled WGS sequence"/>
</dbReference>
<protein>
    <recommendedName>
        <fullName evidence="2">DUF7730 domain-containing protein</fullName>
    </recommendedName>
</protein>
<dbReference type="PANTHER" id="PTHR38790:SF4">
    <property type="entry name" value="2EXR DOMAIN-CONTAINING PROTEIN"/>
    <property type="match status" value="1"/>
</dbReference>
<reference evidence="3 4" key="1">
    <citation type="submission" date="2024-07" db="EMBL/GenBank/DDBJ databases">
        <title>Section-level genome sequencing and comparative genomics of Aspergillus sections Usti and Cavernicolus.</title>
        <authorList>
            <consortium name="Lawrence Berkeley National Laboratory"/>
            <person name="Nybo J.L."/>
            <person name="Vesth T.C."/>
            <person name="Theobald S."/>
            <person name="Frisvad J.C."/>
            <person name="Larsen T.O."/>
            <person name="Kjaerboelling I."/>
            <person name="Rothschild-Mancinelli K."/>
            <person name="Lyhne E.K."/>
            <person name="Kogle M.E."/>
            <person name="Barry K."/>
            <person name="Clum A."/>
            <person name="Na H."/>
            <person name="Ledsgaard L."/>
            <person name="Lin J."/>
            <person name="Lipzen A."/>
            <person name="Kuo A."/>
            <person name="Riley R."/>
            <person name="Mondo S."/>
            <person name="Labutti K."/>
            <person name="Haridas S."/>
            <person name="Pangalinan J."/>
            <person name="Salamov A.A."/>
            <person name="Simmons B.A."/>
            <person name="Magnuson J.K."/>
            <person name="Chen J."/>
            <person name="Drula E."/>
            <person name="Henrissat B."/>
            <person name="Wiebenga A."/>
            <person name="Lubbers R.J."/>
            <person name="Gomes A.C."/>
            <person name="Makela M.R."/>
            <person name="Stajich J."/>
            <person name="Grigoriev I.V."/>
            <person name="Mortensen U.H."/>
            <person name="De Vries R.P."/>
            <person name="Baker S.E."/>
            <person name="Andersen M.R."/>
        </authorList>
    </citation>
    <scope>NUCLEOTIDE SEQUENCE [LARGE SCALE GENOMIC DNA]</scope>
    <source>
        <strain evidence="3 4">CBS 209.92</strain>
    </source>
</reference>